<dbReference type="RefSeq" id="WP_310274107.1">
    <property type="nucleotide sequence ID" value="NZ_JAVDXW010000001.1"/>
</dbReference>
<evidence type="ECO:0008006" key="4">
    <source>
        <dbReference type="Google" id="ProtNLM"/>
    </source>
</evidence>
<evidence type="ECO:0000313" key="2">
    <source>
        <dbReference type="EMBL" id="MDR7302518.1"/>
    </source>
</evidence>
<comment type="caution">
    <text evidence="2">The sequence shown here is derived from an EMBL/GenBank/DDBJ whole genome shotgun (WGS) entry which is preliminary data.</text>
</comment>
<gene>
    <name evidence="2" type="ORF">JOF55_002699</name>
</gene>
<sequence>MGQPGGPSYDGDAMKAIARDTEELGAAFGKAKKPVETGEATAASFGLLGGETLVGEVFENTRDRLVTSLGKAERHARELAEGARTSFADMDTRDAAQSQNLGELQGEV</sequence>
<organism evidence="2 3">
    <name type="scientific">Haloactinomyces albus</name>
    <dbReference type="NCBI Taxonomy" id="1352928"/>
    <lineage>
        <taxon>Bacteria</taxon>
        <taxon>Bacillati</taxon>
        <taxon>Actinomycetota</taxon>
        <taxon>Actinomycetes</taxon>
        <taxon>Actinopolysporales</taxon>
        <taxon>Actinopolysporaceae</taxon>
        <taxon>Haloactinomyces</taxon>
    </lineage>
</organism>
<evidence type="ECO:0000256" key="1">
    <source>
        <dbReference type="SAM" id="MobiDB-lite"/>
    </source>
</evidence>
<feature type="region of interest" description="Disordered" evidence="1">
    <location>
        <begin position="80"/>
        <end position="108"/>
    </location>
</feature>
<dbReference type="EMBL" id="JAVDXW010000001">
    <property type="protein sequence ID" value="MDR7302518.1"/>
    <property type="molecule type" value="Genomic_DNA"/>
</dbReference>
<proteinExistence type="predicted"/>
<accession>A0AAE4CQB9</accession>
<dbReference type="AlphaFoldDB" id="A0AAE4CQB9"/>
<name>A0AAE4CQB9_9ACTN</name>
<evidence type="ECO:0000313" key="3">
    <source>
        <dbReference type="Proteomes" id="UP001180845"/>
    </source>
</evidence>
<protein>
    <recommendedName>
        <fullName evidence="4">Excreted virulence factor EspC, type VII ESX diderm</fullName>
    </recommendedName>
</protein>
<reference evidence="2" key="1">
    <citation type="submission" date="2023-07" db="EMBL/GenBank/DDBJ databases">
        <title>Sequencing the genomes of 1000 actinobacteria strains.</title>
        <authorList>
            <person name="Klenk H.-P."/>
        </authorList>
    </citation>
    <scope>NUCLEOTIDE SEQUENCE</scope>
    <source>
        <strain evidence="2">DSM 45977</strain>
    </source>
</reference>
<keyword evidence="3" id="KW-1185">Reference proteome</keyword>
<dbReference type="Proteomes" id="UP001180845">
    <property type="component" value="Unassembled WGS sequence"/>
</dbReference>